<dbReference type="Proteomes" id="UP000070779">
    <property type="component" value="Unassembled WGS sequence"/>
</dbReference>
<organism evidence="1 2">
    <name type="scientific">Streptococcus mitis</name>
    <dbReference type="NCBI Taxonomy" id="28037"/>
    <lineage>
        <taxon>Bacteria</taxon>
        <taxon>Bacillati</taxon>
        <taxon>Bacillota</taxon>
        <taxon>Bacilli</taxon>
        <taxon>Lactobacillales</taxon>
        <taxon>Streptococcaceae</taxon>
        <taxon>Streptococcus</taxon>
        <taxon>Streptococcus mitis group</taxon>
    </lineage>
</organism>
<gene>
    <name evidence="1" type="ORF">SMIDD22_00479</name>
</gene>
<dbReference type="PATRIC" id="fig|28037.238.peg.598"/>
<dbReference type="AlphaFoldDB" id="A0A139RID3"/>
<name>A0A139RID3_STRMT</name>
<evidence type="ECO:0000313" key="1">
    <source>
        <dbReference type="EMBL" id="KXU14501.1"/>
    </source>
</evidence>
<evidence type="ECO:0000313" key="2">
    <source>
        <dbReference type="Proteomes" id="UP000070779"/>
    </source>
</evidence>
<dbReference type="EMBL" id="LQZD01000152">
    <property type="protein sequence ID" value="KXU14501.1"/>
    <property type="molecule type" value="Genomic_DNA"/>
</dbReference>
<reference evidence="1 2" key="1">
    <citation type="submission" date="2016-01" db="EMBL/GenBank/DDBJ databases">
        <title>Highly variable Streptococcus oralis are common among viridans streptococci isolated from primates.</title>
        <authorList>
            <person name="Denapaite D."/>
            <person name="Rieger M."/>
            <person name="Koendgen S."/>
            <person name="Brueckner R."/>
            <person name="Ochigava I."/>
            <person name="Kappeler P."/>
            <person name="Maetz-Rensing K."/>
            <person name="Leendertz F."/>
            <person name="Hakenbeck R."/>
        </authorList>
    </citation>
    <scope>NUCLEOTIDE SEQUENCE [LARGE SCALE GENOMIC DNA]</scope>
    <source>
        <strain evidence="1 2">DD22</strain>
    </source>
</reference>
<proteinExistence type="predicted"/>
<sequence length="39" mass="4316">MISPSATQDGLTKGQDYLFIGTFQDSFQGKIISNYVTEN</sequence>
<dbReference type="Gene3D" id="3.40.50.2300">
    <property type="match status" value="2"/>
</dbReference>
<protein>
    <submittedName>
        <fullName evidence="1">High-affinity leucine-specific transport system, periplasmic binding protein LivK</fullName>
    </submittedName>
</protein>
<comment type="caution">
    <text evidence="1">The sequence shown here is derived from an EMBL/GenBank/DDBJ whole genome shotgun (WGS) entry which is preliminary data.</text>
</comment>
<accession>A0A139RID3</accession>